<organism evidence="2 3">
    <name type="scientific">Vibrio celticus</name>
    <dbReference type="NCBI Taxonomy" id="446372"/>
    <lineage>
        <taxon>Bacteria</taxon>
        <taxon>Pseudomonadati</taxon>
        <taxon>Pseudomonadota</taxon>
        <taxon>Gammaproteobacteria</taxon>
        <taxon>Vibrionales</taxon>
        <taxon>Vibrionaceae</taxon>
        <taxon>Vibrio</taxon>
    </lineage>
</organism>
<feature type="domain" description="Polymerase nucleotidyl transferase" evidence="1">
    <location>
        <begin position="42"/>
        <end position="88"/>
    </location>
</feature>
<dbReference type="InterPro" id="IPR043519">
    <property type="entry name" value="NT_sf"/>
</dbReference>
<gene>
    <name evidence="2" type="ORF">VCE7224_00937</name>
</gene>
<dbReference type="GO" id="GO:0016779">
    <property type="term" value="F:nucleotidyltransferase activity"/>
    <property type="evidence" value="ECO:0007669"/>
    <property type="project" value="InterPro"/>
</dbReference>
<dbReference type="AlphaFoldDB" id="A0A1C3JAU2"/>
<evidence type="ECO:0000313" key="3">
    <source>
        <dbReference type="Proteomes" id="UP000092819"/>
    </source>
</evidence>
<evidence type="ECO:0000259" key="1">
    <source>
        <dbReference type="Pfam" id="PF01909"/>
    </source>
</evidence>
<dbReference type="Proteomes" id="UP000092819">
    <property type="component" value="Unassembled WGS sequence"/>
</dbReference>
<dbReference type="SUPFAM" id="SSF81301">
    <property type="entry name" value="Nucleotidyltransferase"/>
    <property type="match status" value="1"/>
</dbReference>
<keyword evidence="3" id="KW-1185">Reference proteome</keyword>
<proteinExistence type="predicted"/>
<dbReference type="Pfam" id="PF01909">
    <property type="entry name" value="NTP_transf_2"/>
    <property type="match status" value="1"/>
</dbReference>
<name>A0A1C3JAU2_9VIBR</name>
<evidence type="ECO:0000313" key="2">
    <source>
        <dbReference type="EMBL" id="SBT12195.1"/>
    </source>
</evidence>
<protein>
    <recommendedName>
        <fullName evidence="1">Polymerase nucleotidyl transferase domain-containing protein</fullName>
    </recommendedName>
</protein>
<accession>A0A1C3JAU2</accession>
<dbReference type="InterPro" id="IPR002934">
    <property type="entry name" value="Polymerase_NTP_transf_dom"/>
</dbReference>
<sequence length="257" mass="28862">MESGIQKLDKGLDREGFIQNLYSPKNIAPEFQDVVSAVVDSLLRELPGQVDGIYLYGSVPRGTVIVGGSDLDVSIVLATPVGQREKEVFNLLSDTIPQTYPQVTKLDIDPGYLSEVLQPNEEFHWQFWLKHCCCCIWGNDLSIKFPRYKPSNEIAQGLNGDLSTFLKQMPPSFKTMTDADVVKVIGKKLVRAAYYFVAEKDGSWYTSLSQCAAVAKRYYSNQSDDIELAHQYALGNLISKTEAFELYERLSKKLVVN</sequence>
<reference evidence="3" key="1">
    <citation type="submission" date="2016-06" db="EMBL/GenBank/DDBJ databases">
        <authorList>
            <person name="Rodrigo-Torres L."/>
            <person name="Arahal D.R."/>
        </authorList>
    </citation>
    <scope>NUCLEOTIDE SEQUENCE [LARGE SCALE GENOMIC DNA]</scope>
    <source>
        <strain evidence="3">CECT 7224</strain>
    </source>
</reference>
<dbReference type="CDD" id="cd05403">
    <property type="entry name" value="NT_KNTase_like"/>
    <property type="match status" value="1"/>
</dbReference>
<dbReference type="EMBL" id="FLQZ01000018">
    <property type="protein sequence ID" value="SBT12195.1"/>
    <property type="molecule type" value="Genomic_DNA"/>
</dbReference>
<dbReference type="RefSeq" id="WP_370736617.1">
    <property type="nucleotide sequence ID" value="NZ_AP025463.1"/>
</dbReference>
<dbReference type="Gene3D" id="3.30.460.10">
    <property type="entry name" value="Beta Polymerase, domain 2"/>
    <property type="match status" value="1"/>
</dbReference>